<gene>
    <name evidence="1" type="ORF">EDC56_0688</name>
</gene>
<accession>A0A3N2E0C9</accession>
<organism evidence="1 2">
    <name type="scientific">Sinobacterium caligoides</name>
    <dbReference type="NCBI Taxonomy" id="933926"/>
    <lineage>
        <taxon>Bacteria</taxon>
        <taxon>Pseudomonadati</taxon>
        <taxon>Pseudomonadota</taxon>
        <taxon>Gammaproteobacteria</taxon>
        <taxon>Cellvibrionales</taxon>
        <taxon>Spongiibacteraceae</taxon>
        <taxon>Sinobacterium</taxon>
    </lineage>
</organism>
<dbReference type="RefSeq" id="WP_148059298.1">
    <property type="nucleotide sequence ID" value="NZ_RKHR01000003.1"/>
</dbReference>
<dbReference type="InterPro" id="IPR021440">
    <property type="entry name" value="DUF3089"/>
</dbReference>
<keyword evidence="2" id="KW-1185">Reference proteome</keyword>
<dbReference type="EMBL" id="RKHR01000003">
    <property type="protein sequence ID" value="ROS05159.1"/>
    <property type="molecule type" value="Genomic_DNA"/>
</dbReference>
<evidence type="ECO:0000313" key="1">
    <source>
        <dbReference type="EMBL" id="ROS05159.1"/>
    </source>
</evidence>
<proteinExistence type="predicted"/>
<evidence type="ECO:0000313" key="2">
    <source>
        <dbReference type="Proteomes" id="UP000275394"/>
    </source>
</evidence>
<comment type="caution">
    <text evidence="1">The sequence shown here is derived from an EMBL/GenBank/DDBJ whole genome shotgun (WGS) entry which is preliminary data.</text>
</comment>
<protein>
    <submittedName>
        <fullName evidence="1">DUF3089 family protein</fullName>
    </submittedName>
</protein>
<dbReference type="AlphaFoldDB" id="A0A3N2E0C9"/>
<reference evidence="1 2" key="1">
    <citation type="submission" date="2018-11" db="EMBL/GenBank/DDBJ databases">
        <title>Genomic Encyclopedia of Type Strains, Phase IV (KMG-IV): sequencing the most valuable type-strain genomes for metagenomic binning, comparative biology and taxonomic classification.</title>
        <authorList>
            <person name="Goeker M."/>
        </authorList>
    </citation>
    <scope>NUCLEOTIDE SEQUENCE [LARGE SCALE GENOMIC DNA]</scope>
    <source>
        <strain evidence="1 2">DSM 100316</strain>
    </source>
</reference>
<dbReference type="OrthoDB" id="9794645at2"/>
<name>A0A3N2E0C9_9GAMM</name>
<dbReference type="Pfam" id="PF11288">
    <property type="entry name" value="DUF3089"/>
    <property type="match status" value="1"/>
</dbReference>
<sequence>MKRYKAKMIIKGFLALLCTIGLLWFFAGTALLQYATTPQGQFEHEIAPEEPNYHREDSWAALPLRQDAADVVPQGSFASDAQADAAVDVFFIHPTSYFLNRWVAPANDWLASLILDIGILPMQASAFNGVAKVYAPHYRQVSMGAQMQEGHQHQLQQALALAYTDVQRAFDYYLTHYNHGRPFIIASHSQGTKHGVPLLNYLYQHYPEQSKRLVAAYLIGNTVVAEQLPEELVVCQSSLQTACYLSWNTMREGGDPSYWLAKGKPVCVNPLSWREDERKVMAEHHLGAIPIADITAIEAPDIGLVEARCEGGMLWVNKPQRPGYDSNIFQGESYHAYDYNFFYMDIRHNVAERVKAYFSANVQ</sequence>
<dbReference type="Proteomes" id="UP000275394">
    <property type="component" value="Unassembled WGS sequence"/>
</dbReference>